<dbReference type="RefSeq" id="WP_051883661.1">
    <property type="nucleotide sequence ID" value="NZ_APNK01000034.1"/>
</dbReference>
<comment type="similarity">
    <text evidence="2">Belongs to the PTPS family. QueD subfamily.</text>
</comment>
<evidence type="ECO:0000256" key="2">
    <source>
        <dbReference type="ARBA" id="ARBA00008900"/>
    </source>
</evidence>
<dbReference type="AlphaFoldDB" id="A0A084IHT2"/>
<sequence>MNPGDDSLQLFVEHVTHIDCGVLDAEAGLRGATWLVDATLTGRRGDDGMLFDFGPAKKLLKAEIDALVDHRLLVPALAPGLEIDVDAGRLDFTTTSGDRYRYAGPASATTIFDATEIQPRALARWLEERVGPKLPANVDALKINLRPEAIAGPVYDYTHGLAAHDGNCQRLAHGHRCRLAIALDGVDRTDIALAWAQAWQGVFIGHRADLTTAADAERLGFGYTAPQGEFALDIAAERCVLLDGPPTVENIADHIAGELAARYPGHLVEVRAYEGVGKGAIATRSHAPRT</sequence>
<organism evidence="7 8">
    <name type="scientific">Salinisphaera hydrothermalis (strain C41B8)</name>
    <dbReference type="NCBI Taxonomy" id="1304275"/>
    <lineage>
        <taxon>Bacteria</taxon>
        <taxon>Pseudomonadati</taxon>
        <taxon>Pseudomonadota</taxon>
        <taxon>Gammaproteobacteria</taxon>
        <taxon>Salinisphaerales</taxon>
        <taxon>Salinisphaeraceae</taxon>
        <taxon>Salinisphaera</taxon>
    </lineage>
</organism>
<name>A0A084IHT2_SALHC</name>
<dbReference type="InterPro" id="IPR007115">
    <property type="entry name" value="6-PTP_synth/QueD"/>
</dbReference>
<proteinExistence type="inferred from homology"/>
<comment type="caution">
    <text evidence="7">The sequence shown here is derived from an EMBL/GenBank/DDBJ whole genome shotgun (WGS) entry which is preliminary data.</text>
</comment>
<comment type="catalytic activity">
    <reaction evidence="6">
        <text>7,8-dihydroneopterin 3'-triphosphate + H2O = 6-carboxy-5,6,7,8-tetrahydropterin + triphosphate + acetaldehyde + 2 H(+)</text>
        <dbReference type="Rhea" id="RHEA:27966"/>
        <dbReference type="ChEBI" id="CHEBI:15343"/>
        <dbReference type="ChEBI" id="CHEBI:15377"/>
        <dbReference type="ChEBI" id="CHEBI:15378"/>
        <dbReference type="ChEBI" id="CHEBI:18036"/>
        <dbReference type="ChEBI" id="CHEBI:58462"/>
        <dbReference type="ChEBI" id="CHEBI:61032"/>
        <dbReference type="EC" id="4.1.2.50"/>
    </reaction>
</comment>
<gene>
    <name evidence="7" type="ORF">C41B8_15702</name>
</gene>
<evidence type="ECO:0000256" key="4">
    <source>
        <dbReference type="ARBA" id="ARBA00018141"/>
    </source>
</evidence>
<evidence type="ECO:0000256" key="1">
    <source>
        <dbReference type="ARBA" id="ARBA00005061"/>
    </source>
</evidence>
<dbReference type="OrthoDB" id="5820615at2"/>
<evidence type="ECO:0000256" key="6">
    <source>
        <dbReference type="ARBA" id="ARBA00048807"/>
    </source>
</evidence>
<comment type="pathway">
    <text evidence="1">Purine metabolism; 7-cyano-7-deazaguanine biosynthesis.</text>
</comment>
<accession>A0A084IHT2</accession>
<dbReference type="eggNOG" id="COG0720">
    <property type="taxonomic scope" value="Bacteria"/>
</dbReference>
<dbReference type="GO" id="GO:0070497">
    <property type="term" value="F:6-carboxytetrahydropterin synthase activity"/>
    <property type="evidence" value="ECO:0007669"/>
    <property type="project" value="UniProtKB-EC"/>
</dbReference>
<keyword evidence="8" id="KW-1185">Reference proteome</keyword>
<reference evidence="7 8" key="1">
    <citation type="submission" date="2013-03" db="EMBL/GenBank/DDBJ databases">
        <title>Salinisphaera hydrothermalis C41B8 Genome Sequencing.</title>
        <authorList>
            <person name="Li C."/>
            <person name="Lai Q."/>
            <person name="Shao Z."/>
        </authorList>
    </citation>
    <scope>NUCLEOTIDE SEQUENCE [LARGE SCALE GENOMIC DNA]</scope>
    <source>
        <strain evidence="7 8">C41B8</strain>
    </source>
</reference>
<dbReference type="InterPro" id="IPR038418">
    <property type="entry name" value="6-PTP_synth/QueD_sf"/>
</dbReference>
<dbReference type="Proteomes" id="UP000028302">
    <property type="component" value="Unassembled WGS sequence"/>
</dbReference>
<dbReference type="STRING" id="1304275.C41B8_15702"/>
<protein>
    <recommendedName>
        <fullName evidence="4">6-carboxy-5,6,7,8-tetrahydropterin synthase</fullName>
        <ecNumber evidence="3">4.1.2.50</ecNumber>
    </recommendedName>
    <alternativeName>
        <fullName evidence="5">Queuosine biosynthesis protein QueD</fullName>
    </alternativeName>
</protein>
<evidence type="ECO:0000256" key="5">
    <source>
        <dbReference type="ARBA" id="ARBA00031449"/>
    </source>
</evidence>
<dbReference type="Pfam" id="PF01242">
    <property type="entry name" value="PTPS"/>
    <property type="match status" value="2"/>
</dbReference>
<evidence type="ECO:0000313" key="7">
    <source>
        <dbReference type="EMBL" id="KEZ76266.1"/>
    </source>
</evidence>
<dbReference type="EMBL" id="APNK01000034">
    <property type="protein sequence ID" value="KEZ76266.1"/>
    <property type="molecule type" value="Genomic_DNA"/>
</dbReference>
<dbReference type="UniPathway" id="UPA00391"/>
<evidence type="ECO:0000313" key="8">
    <source>
        <dbReference type="Proteomes" id="UP000028302"/>
    </source>
</evidence>
<dbReference type="SUPFAM" id="SSF55620">
    <property type="entry name" value="Tetrahydrobiopterin biosynthesis enzymes-like"/>
    <property type="match status" value="2"/>
</dbReference>
<dbReference type="Gene3D" id="3.30.479.10">
    <property type="entry name" value="6-pyruvoyl tetrahydropterin synthase/QueD"/>
    <property type="match status" value="2"/>
</dbReference>
<dbReference type="EC" id="4.1.2.50" evidence="3"/>
<evidence type="ECO:0000256" key="3">
    <source>
        <dbReference type="ARBA" id="ARBA00012982"/>
    </source>
</evidence>